<protein>
    <recommendedName>
        <fullName evidence="4">Basic proline-rich protein-like</fullName>
    </recommendedName>
</protein>
<feature type="region of interest" description="Disordered" evidence="1">
    <location>
        <begin position="1"/>
        <end position="99"/>
    </location>
</feature>
<keyword evidence="3" id="KW-1185">Reference proteome</keyword>
<feature type="compositionally biased region" description="Basic residues" evidence="1">
    <location>
        <begin position="57"/>
        <end position="67"/>
    </location>
</feature>
<evidence type="ECO:0008006" key="4">
    <source>
        <dbReference type="Google" id="ProtNLM"/>
    </source>
</evidence>
<evidence type="ECO:0000256" key="1">
    <source>
        <dbReference type="SAM" id="MobiDB-lite"/>
    </source>
</evidence>
<evidence type="ECO:0000313" key="3">
    <source>
        <dbReference type="Proteomes" id="UP001266305"/>
    </source>
</evidence>
<feature type="compositionally biased region" description="Pro residues" evidence="1">
    <location>
        <begin position="196"/>
        <end position="218"/>
    </location>
</feature>
<gene>
    <name evidence="2" type="ORF">P7K49_027833</name>
</gene>
<proteinExistence type="predicted"/>
<evidence type="ECO:0000313" key="2">
    <source>
        <dbReference type="EMBL" id="KAK2094095.1"/>
    </source>
</evidence>
<sequence length="288" mass="30194">MCGAPRPPLARGTKEQLPRRGSGACTDCRPPSAPRAPRLPGFVSARGAGRTAGVPVRVRRSGARRPNSKVVAGASRLRGAPHSLARGPGARARGPGGAGAYLALDFHRAAVVESQGLRLVETPVHGFGPGQPRGRPRSSGAAETPGGGAPRPRPGPCSLGRRAAPGAAGPSWAGRAPQGLQGRAREERRRRRRAPPHLPAPAPAPRPRPAPPPSPAPEPRSTRPVPRPFPPRPPEDPPPAPPRPPEDPPPRRCSAAQAGRCELFSDNPGARGQERRGQPRASRFHRLH</sequence>
<accession>A0ABQ9UBI5</accession>
<comment type="caution">
    <text evidence="2">The sequence shown here is derived from an EMBL/GenBank/DDBJ whole genome shotgun (WGS) entry which is preliminary data.</text>
</comment>
<reference evidence="2 3" key="1">
    <citation type="submission" date="2023-05" db="EMBL/GenBank/DDBJ databases">
        <title>B98-5 Cell Line De Novo Hybrid Assembly: An Optical Mapping Approach.</title>
        <authorList>
            <person name="Kananen K."/>
            <person name="Auerbach J.A."/>
            <person name="Kautto E."/>
            <person name="Blachly J.S."/>
        </authorList>
    </citation>
    <scope>NUCLEOTIDE SEQUENCE [LARGE SCALE GENOMIC DNA]</scope>
    <source>
        <strain evidence="2">B95-8</strain>
        <tissue evidence="2">Cell line</tissue>
    </source>
</reference>
<feature type="compositionally biased region" description="Pro residues" evidence="1">
    <location>
        <begin position="225"/>
        <end position="243"/>
    </location>
</feature>
<organism evidence="2 3">
    <name type="scientific">Saguinus oedipus</name>
    <name type="common">Cotton-top tamarin</name>
    <name type="synonym">Oedipomidas oedipus</name>
    <dbReference type="NCBI Taxonomy" id="9490"/>
    <lineage>
        <taxon>Eukaryota</taxon>
        <taxon>Metazoa</taxon>
        <taxon>Chordata</taxon>
        <taxon>Craniata</taxon>
        <taxon>Vertebrata</taxon>
        <taxon>Euteleostomi</taxon>
        <taxon>Mammalia</taxon>
        <taxon>Eutheria</taxon>
        <taxon>Euarchontoglires</taxon>
        <taxon>Primates</taxon>
        <taxon>Haplorrhini</taxon>
        <taxon>Platyrrhini</taxon>
        <taxon>Cebidae</taxon>
        <taxon>Callitrichinae</taxon>
        <taxon>Saguinus</taxon>
    </lineage>
</organism>
<feature type="region of interest" description="Disordered" evidence="1">
    <location>
        <begin position="119"/>
        <end position="288"/>
    </location>
</feature>
<name>A0ABQ9UBI5_SAGOE</name>
<dbReference type="EMBL" id="JASSZA010000014">
    <property type="protein sequence ID" value="KAK2094095.1"/>
    <property type="molecule type" value="Genomic_DNA"/>
</dbReference>
<dbReference type="Proteomes" id="UP001266305">
    <property type="component" value="Unassembled WGS sequence"/>
</dbReference>
<feature type="compositionally biased region" description="Low complexity" evidence="1">
    <location>
        <begin position="160"/>
        <end position="177"/>
    </location>
</feature>